<proteinExistence type="predicted"/>
<dbReference type="RefSeq" id="XP_073910336.1">
    <property type="nucleotide sequence ID" value="XM_074054235.1"/>
</dbReference>
<dbReference type="Proteomes" id="UP001732720">
    <property type="component" value="Chromosome 14"/>
</dbReference>
<reference evidence="2" key="1">
    <citation type="submission" date="2025-08" db="UniProtKB">
        <authorList>
            <consortium name="RefSeq"/>
        </authorList>
    </citation>
    <scope>IDENTIFICATION</scope>
</reference>
<name>A0AC58KZK8_CASCN</name>
<protein>
    <submittedName>
        <fullName evidence="2">CD209 antigen-like protein C isoform X1</fullName>
    </submittedName>
</protein>
<keyword evidence="1" id="KW-1185">Reference proteome</keyword>
<gene>
    <name evidence="2" type="primary">LOC109703036</name>
</gene>
<sequence length="240" mass="27403">MSDSKEVREQQLGSLDDEELIANNTRSSRSSFGFLPIHSLKHVAGYLTHGHIPLVLRLLILMLFLVLLVAILVKVSKISTSQEKEQLKQNEISQKLTQLKVGVDHLCQACPWDWTSFLGNCYLFSITQRNWHDSVNACQGVGAQLVVIKSDEEQRFLQNTSKNKGYSWMGLSDLKHEGIWHWVDGSPLSPSFTKYWNEGEPNNDWDEDCAEFRDEGWNDAPCKQEKFWICKKPAAACSME</sequence>
<evidence type="ECO:0000313" key="2">
    <source>
        <dbReference type="RefSeq" id="XP_073910336.1"/>
    </source>
</evidence>
<evidence type="ECO:0000313" key="1">
    <source>
        <dbReference type="Proteomes" id="UP001732720"/>
    </source>
</evidence>
<organism evidence="1 2">
    <name type="scientific">Castor canadensis</name>
    <name type="common">American beaver</name>
    <dbReference type="NCBI Taxonomy" id="51338"/>
    <lineage>
        <taxon>Eukaryota</taxon>
        <taxon>Metazoa</taxon>
        <taxon>Chordata</taxon>
        <taxon>Craniata</taxon>
        <taxon>Vertebrata</taxon>
        <taxon>Euteleostomi</taxon>
        <taxon>Mammalia</taxon>
        <taxon>Eutheria</taxon>
        <taxon>Euarchontoglires</taxon>
        <taxon>Glires</taxon>
        <taxon>Rodentia</taxon>
        <taxon>Castorimorpha</taxon>
        <taxon>Castoridae</taxon>
        <taxon>Castor</taxon>
    </lineage>
</organism>
<accession>A0AC58KZK8</accession>